<evidence type="ECO:0000313" key="2">
    <source>
        <dbReference type="Proteomes" id="UP000017836"/>
    </source>
</evidence>
<dbReference type="HOGENOM" id="CLU_761520_0_0_1"/>
<name>U5D918_AMBTC</name>
<dbReference type="Gramene" id="ERN18974">
    <property type="protein sequence ID" value="ERN18974"/>
    <property type="gene ID" value="AMTR_s00194p00019170"/>
</dbReference>
<dbReference type="EMBL" id="KI392076">
    <property type="protein sequence ID" value="ERN18974.1"/>
    <property type="molecule type" value="Genomic_DNA"/>
</dbReference>
<dbReference type="AlphaFoldDB" id="U5D918"/>
<organism evidence="1 2">
    <name type="scientific">Amborella trichopoda</name>
    <dbReference type="NCBI Taxonomy" id="13333"/>
    <lineage>
        <taxon>Eukaryota</taxon>
        <taxon>Viridiplantae</taxon>
        <taxon>Streptophyta</taxon>
        <taxon>Embryophyta</taxon>
        <taxon>Tracheophyta</taxon>
        <taxon>Spermatophyta</taxon>
        <taxon>Magnoliopsida</taxon>
        <taxon>Amborellales</taxon>
        <taxon>Amborellaceae</taxon>
        <taxon>Amborella</taxon>
    </lineage>
</organism>
<dbReference type="Proteomes" id="UP000017836">
    <property type="component" value="Unassembled WGS sequence"/>
</dbReference>
<gene>
    <name evidence="1" type="ORF">AMTR_s00194p00019170</name>
</gene>
<sequence>MSFISKAEEVLSKTEVFYLRFDRLMKHILRVWSNYERLKVRLDLVCSTLEVVNARLKKLEDSIQRIARVFEVVEDGLEELCSSVYSVCFMMSSSVYKHVIVSPDLRETINGCSPPSHTLCNLRPILYTILSLILFATFGKKWIENGVMLLLKFPIHRSMVLKVMTPICHNLWHSSLHLQLLNIMASPLESEIFYNVFNLDFPPISSKNRLQEILKRGGEPLPQGTSEASRTKKDAEKSAACEALVFINLLPNLADRLYVTLKENEDLGQRQDKLIATLDTSRSISGRAERELLDIQNAMQALSREYELEVDANIQLCPQLAAYRNEPLPPLKSIWKISSPFRCWQPRPYFFFMPLSLLSGIWWP</sequence>
<accession>U5D918</accession>
<proteinExistence type="predicted"/>
<dbReference type="SUPFAM" id="SSF54768">
    <property type="entry name" value="dsRNA-binding domain-like"/>
    <property type="match status" value="1"/>
</dbReference>
<protein>
    <submittedName>
        <fullName evidence="1">Uncharacterized protein</fullName>
    </submittedName>
</protein>
<reference evidence="2" key="1">
    <citation type="journal article" date="2013" name="Science">
        <title>The Amborella genome and the evolution of flowering plants.</title>
        <authorList>
            <consortium name="Amborella Genome Project"/>
        </authorList>
    </citation>
    <scope>NUCLEOTIDE SEQUENCE [LARGE SCALE GENOMIC DNA]</scope>
</reference>
<keyword evidence="2" id="KW-1185">Reference proteome</keyword>
<evidence type="ECO:0000313" key="1">
    <source>
        <dbReference type="EMBL" id="ERN18974.1"/>
    </source>
</evidence>